<dbReference type="EMBL" id="LAZR01050189">
    <property type="protein sequence ID" value="KKK87917.1"/>
    <property type="molecule type" value="Genomic_DNA"/>
</dbReference>
<name>A0A0F8Z2F8_9ZZZZ</name>
<accession>A0A0F8Z2F8</accession>
<sequence length="89" mass="10359">MVLIATMPACEACGAEYEWRSGFADAPIVKSCSRRTRFLCGRHRDKWFRFIDDIKGLMKALYSKSYRFNHSRWQEIFDQFIAEAKKGGG</sequence>
<gene>
    <name evidence="1" type="ORF">LCGC14_2748420</name>
</gene>
<reference evidence="1" key="1">
    <citation type="journal article" date="2015" name="Nature">
        <title>Complex archaea that bridge the gap between prokaryotes and eukaryotes.</title>
        <authorList>
            <person name="Spang A."/>
            <person name="Saw J.H."/>
            <person name="Jorgensen S.L."/>
            <person name="Zaremba-Niedzwiedzka K."/>
            <person name="Martijn J."/>
            <person name="Lind A.E."/>
            <person name="van Eijk R."/>
            <person name="Schleper C."/>
            <person name="Guy L."/>
            <person name="Ettema T.J."/>
        </authorList>
    </citation>
    <scope>NUCLEOTIDE SEQUENCE</scope>
</reference>
<dbReference type="AlphaFoldDB" id="A0A0F8Z2F8"/>
<evidence type="ECO:0000313" key="1">
    <source>
        <dbReference type="EMBL" id="KKK87917.1"/>
    </source>
</evidence>
<organism evidence="1">
    <name type="scientific">marine sediment metagenome</name>
    <dbReference type="NCBI Taxonomy" id="412755"/>
    <lineage>
        <taxon>unclassified sequences</taxon>
        <taxon>metagenomes</taxon>
        <taxon>ecological metagenomes</taxon>
    </lineage>
</organism>
<comment type="caution">
    <text evidence="1">The sequence shown here is derived from an EMBL/GenBank/DDBJ whole genome shotgun (WGS) entry which is preliminary data.</text>
</comment>
<protein>
    <submittedName>
        <fullName evidence="1">Uncharacterized protein</fullName>
    </submittedName>
</protein>
<proteinExistence type="predicted"/>